<dbReference type="InterPro" id="IPR000795">
    <property type="entry name" value="T_Tr_GTP-bd_dom"/>
</dbReference>
<dbReference type="PROSITE" id="PS51722">
    <property type="entry name" value="G_TR_2"/>
    <property type="match status" value="1"/>
</dbReference>
<dbReference type="FunFam" id="3.40.50.300:FF:000003">
    <property type="entry name" value="Elongation factor Tu"/>
    <property type="match status" value="1"/>
</dbReference>
<dbReference type="PANTHER" id="PTHR43721:SF22">
    <property type="entry name" value="ELONGATION FACTOR TU, MITOCHONDRIAL"/>
    <property type="match status" value="1"/>
</dbReference>
<dbReference type="SUPFAM" id="SSF50465">
    <property type="entry name" value="EF-Tu/eEF-1alpha/eIF2-gamma C-terminal domain"/>
    <property type="match status" value="1"/>
</dbReference>
<dbReference type="EMBL" id="GGEC01028373">
    <property type="protein sequence ID" value="MBX08857.1"/>
    <property type="molecule type" value="Transcribed_RNA"/>
</dbReference>
<dbReference type="Gene3D" id="2.40.30.10">
    <property type="entry name" value="Translation factors"/>
    <property type="match status" value="2"/>
</dbReference>
<dbReference type="InterPro" id="IPR041709">
    <property type="entry name" value="EF-Tu_GTP-bd"/>
</dbReference>
<dbReference type="Pfam" id="PF00009">
    <property type="entry name" value="GTP_EFTU"/>
    <property type="match status" value="1"/>
</dbReference>
<dbReference type="CDD" id="cd03697">
    <property type="entry name" value="EFTU_II"/>
    <property type="match status" value="1"/>
</dbReference>
<dbReference type="NCBIfam" id="TIGR00231">
    <property type="entry name" value="small_GTP"/>
    <property type="match status" value="1"/>
</dbReference>
<dbReference type="InterPro" id="IPR033720">
    <property type="entry name" value="EFTU_2"/>
</dbReference>
<dbReference type="NCBIfam" id="NF000766">
    <property type="entry name" value="PRK00049.1"/>
    <property type="match status" value="1"/>
</dbReference>
<dbReference type="GO" id="GO:0005525">
    <property type="term" value="F:GTP binding"/>
    <property type="evidence" value="ECO:0007669"/>
    <property type="project" value="UniProtKB-UniRule"/>
</dbReference>
<keyword evidence="4 7" id="KW-0251">Elongation factor</keyword>
<dbReference type="SUPFAM" id="SSF50447">
    <property type="entry name" value="Translation proteins"/>
    <property type="match status" value="1"/>
</dbReference>
<dbReference type="PRINTS" id="PR00315">
    <property type="entry name" value="ELONGATNFCT"/>
</dbReference>
<evidence type="ECO:0000256" key="2">
    <source>
        <dbReference type="ARBA" id="ARBA00007249"/>
    </source>
</evidence>
<evidence type="ECO:0000313" key="9">
    <source>
        <dbReference type="EMBL" id="MBX08857.1"/>
    </source>
</evidence>
<dbReference type="PANTHER" id="PTHR43721">
    <property type="entry name" value="ELONGATION FACTOR TU-RELATED"/>
    <property type="match status" value="1"/>
</dbReference>
<dbReference type="InterPro" id="IPR005225">
    <property type="entry name" value="Small_GTP-bd"/>
</dbReference>
<protein>
    <recommendedName>
        <fullName evidence="7">Elongation factor Tu</fullName>
    </recommendedName>
</protein>
<dbReference type="InterPro" id="IPR027417">
    <property type="entry name" value="P-loop_NTPase"/>
</dbReference>
<dbReference type="InterPro" id="IPR009000">
    <property type="entry name" value="Transl_B-barrel_sf"/>
</dbReference>
<dbReference type="GO" id="GO:0003924">
    <property type="term" value="F:GTPase activity"/>
    <property type="evidence" value="ECO:0007669"/>
    <property type="project" value="UniProtKB-UniRule"/>
</dbReference>
<evidence type="ECO:0000256" key="1">
    <source>
        <dbReference type="ARBA" id="ARBA00003982"/>
    </source>
</evidence>
<dbReference type="NCBIfam" id="TIGR00485">
    <property type="entry name" value="EF-Tu"/>
    <property type="match status" value="1"/>
</dbReference>
<evidence type="ECO:0000259" key="8">
    <source>
        <dbReference type="PROSITE" id="PS51722"/>
    </source>
</evidence>
<dbReference type="Pfam" id="PF03144">
    <property type="entry name" value="GTP_EFTU_D2"/>
    <property type="match status" value="1"/>
</dbReference>
<dbReference type="GO" id="GO:0005739">
    <property type="term" value="C:mitochondrion"/>
    <property type="evidence" value="ECO:0007669"/>
    <property type="project" value="TreeGrafter"/>
</dbReference>
<evidence type="ECO:0000256" key="7">
    <source>
        <dbReference type="RuleBase" id="RU000325"/>
    </source>
</evidence>
<dbReference type="Gene3D" id="3.40.50.300">
    <property type="entry name" value="P-loop containing nucleotide triphosphate hydrolases"/>
    <property type="match status" value="1"/>
</dbReference>
<dbReference type="GO" id="GO:0070125">
    <property type="term" value="P:mitochondrial translational elongation"/>
    <property type="evidence" value="ECO:0007669"/>
    <property type="project" value="TreeGrafter"/>
</dbReference>
<dbReference type="SUPFAM" id="SSF52540">
    <property type="entry name" value="P-loop containing nucleoside triphosphate hydrolases"/>
    <property type="match status" value="1"/>
</dbReference>
<keyword evidence="3 7" id="KW-0547">Nucleotide-binding</keyword>
<dbReference type="PROSITE" id="PS00301">
    <property type="entry name" value="G_TR_1"/>
    <property type="match status" value="1"/>
</dbReference>
<dbReference type="InterPro" id="IPR004160">
    <property type="entry name" value="Transl_elong_EFTu/EF1A_C"/>
</dbReference>
<evidence type="ECO:0000256" key="6">
    <source>
        <dbReference type="ARBA" id="ARBA00023134"/>
    </source>
</evidence>
<dbReference type="FunFam" id="2.40.30.10:FF:000001">
    <property type="entry name" value="Elongation factor Tu"/>
    <property type="match status" value="1"/>
</dbReference>
<accession>A0A2P2KT52</accession>
<organism evidence="9">
    <name type="scientific">Rhizophora mucronata</name>
    <name type="common">Asiatic mangrove</name>
    <dbReference type="NCBI Taxonomy" id="61149"/>
    <lineage>
        <taxon>Eukaryota</taxon>
        <taxon>Viridiplantae</taxon>
        <taxon>Streptophyta</taxon>
        <taxon>Embryophyta</taxon>
        <taxon>Tracheophyta</taxon>
        <taxon>Spermatophyta</taxon>
        <taxon>Magnoliopsida</taxon>
        <taxon>eudicotyledons</taxon>
        <taxon>Gunneridae</taxon>
        <taxon>Pentapetalae</taxon>
        <taxon>rosids</taxon>
        <taxon>fabids</taxon>
        <taxon>Malpighiales</taxon>
        <taxon>Rhizophoraceae</taxon>
        <taxon>Rhizophora</taxon>
    </lineage>
</organism>
<comment type="similarity">
    <text evidence="2 7">Belongs to the TRAFAC class translation factor GTPase superfamily. Classic translation factor GTPase family. EF-Tu/EF-1A subfamily.</text>
</comment>
<dbReference type="CDD" id="cd03707">
    <property type="entry name" value="EFTU_III"/>
    <property type="match status" value="1"/>
</dbReference>
<dbReference type="NCBIfam" id="NF009373">
    <property type="entry name" value="PRK12736.1"/>
    <property type="match status" value="1"/>
</dbReference>
<proteinExistence type="inferred from homology"/>
<reference evidence="9" key="1">
    <citation type="submission" date="2018-02" db="EMBL/GenBank/DDBJ databases">
        <title>Rhizophora mucronata_Transcriptome.</title>
        <authorList>
            <person name="Meera S.P."/>
            <person name="Sreeshan A."/>
            <person name="Augustine A."/>
        </authorList>
    </citation>
    <scope>NUCLEOTIDE SEQUENCE</scope>
    <source>
        <tissue evidence="9">Leaf</tissue>
    </source>
</reference>
<dbReference type="HAMAP" id="MF_00118_B">
    <property type="entry name" value="EF_Tu_B"/>
    <property type="match status" value="1"/>
</dbReference>
<dbReference type="CDD" id="cd01884">
    <property type="entry name" value="EF_Tu"/>
    <property type="match status" value="1"/>
</dbReference>
<keyword evidence="6 7" id="KW-0342">GTP-binding</keyword>
<dbReference type="InterPro" id="IPR031157">
    <property type="entry name" value="G_TR_CS"/>
</dbReference>
<evidence type="ECO:0000256" key="5">
    <source>
        <dbReference type="ARBA" id="ARBA00022917"/>
    </source>
</evidence>
<sequence>MASVALRNPNSKRLYTTLSSRISWSCRGSSSNHFSVSENDSPVVPSGPWWRSMATFTRTKPHVNVGTIGHVDHGKTTLTAAITKVLAEEGKAKVVAFDEIDKAPEERKRGITIATAHVEYETAKRHYAHVDCPGHADYVKNMITGAAQMDGGILVVSAPDGPMPQTKEHILLARQVGVPSLVCFLNKVDVFNDPELLELVEMELRDLLNFYKFPGDEIPIVRGSALSALEGTNEEIGRKAILKLMEAVDEYIPDPIRQLDKPFLMPIEDVFSIQGRGTVATGRVEQGTIKVGEEVEVLGLMTGSPLRTTVTGVEMFKKILDQGQAGDNVGLLLRGLKREDIQRGMVIAKPGSLKTYKKFEAEIYVLTHEEGGRHTAFFSNYKPQFYMRTADITGKVELPENVKMVMPGDNVTATFELIYPVPLEAGQRFALREGGRTVGAGVVSKVI</sequence>
<dbReference type="InterPro" id="IPR050055">
    <property type="entry name" value="EF-Tu_GTPase"/>
</dbReference>
<dbReference type="InterPro" id="IPR004541">
    <property type="entry name" value="Transl_elong_EFTu/EF1A_bac/org"/>
</dbReference>
<dbReference type="AlphaFoldDB" id="A0A2P2KT52"/>
<keyword evidence="5" id="KW-0648">Protein biosynthesis</keyword>
<dbReference type="InterPro" id="IPR009001">
    <property type="entry name" value="Transl_elong_EF1A/Init_IF2_C"/>
</dbReference>
<comment type="function">
    <text evidence="1 7">This protein promotes the GTP-dependent binding of aminoacyl-tRNA to the A-site of ribosomes during protein biosynthesis.</text>
</comment>
<dbReference type="NCBIfam" id="NF009372">
    <property type="entry name" value="PRK12735.1"/>
    <property type="match status" value="1"/>
</dbReference>
<dbReference type="InterPro" id="IPR004161">
    <property type="entry name" value="EFTu-like_2"/>
</dbReference>
<evidence type="ECO:0000256" key="3">
    <source>
        <dbReference type="ARBA" id="ARBA00022741"/>
    </source>
</evidence>
<dbReference type="Pfam" id="PF03143">
    <property type="entry name" value="GTP_EFTU_D3"/>
    <property type="match status" value="1"/>
</dbReference>
<name>A0A2P2KT52_RHIMU</name>
<evidence type="ECO:0000256" key="4">
    <source>
        <dbReference type="ARBA" id="ARBA00022768"/>
    </source>
</evidence>
<feature type="domain" description="Tr-type G" evidence="8">
    <location>
        <begin position="60"/>
        <end position="256"/>
    </location>
</feature>
<dbReference type="GO" id="GO:0003746">
    <property type="term" value="F:translation elongation factor activity"/>
    <property type="evidence" value="ECO:0007669"/>
    <property type="project" value="UniProtKB-UniRule"/>
</dbReference>